<accession>Q0G1H0</accession>
<dbReference type="AlphaFoldDB" id="Q0G1H0"/>
<dbReference type="EMBL" id="AATP01000004">
    <property type="protein sequence ID" value="EAU41111.1"/>
    <property type="molecule type" value="Genomic_DNA"/>
</dbReference>
<comment type="caution">
    <text evidence="1">The sequence shown here is derived from an EMBL/GenBank/DDBJ whole genome shotgun (WGS) entry which is preliminary data.</text>
</comment>
<proteinExistence type="predicted"/>
<dbReference type="HOGENOM" id="CLU_3061832_0_0_5"/>
<evidence type="ECO:0000313" key="1">
    <source>
        <dbReference type="EMBL" id="EAU41111.1"/>
    </source>
</evidence>
<gene>
    <name evidence="1" type="ORF">FP2506_12629</name>
</gene>
<keyword evidence="2" id="KW-1185">Reference proteome</keyword>
<evidence type="ECO:0000313" key="2">
    <source>
        <dbReference type="Proteomes" id="UP000004310"/>
    </source>
</evidence>
<reference evidence="1 2" key="1">
    <citation type="journal article" date="2010" name="J. Bacteriol.">
        <title>Genome sequence of Fulvimarina pelagi HTCC2506T, a Mn(II)-oxidizing alphaproteobacterium possessing an aerobic anoxygenic photosynthetic gene cluster and Xanthorhodopsin.</title>
        <authorList>
            <person name="Kang I."/>
            <person name="Oh H.M."/>
            <person name="Lim S.I."/>
            <person name="Ferriera S."/>
            <person name="Giovannoni S.J."/>
            <person name="Cho J.C."/>
        </authorList>
    </citation>
    <scope>NUCLEOTIDE SEQUENCE [LARGE SCALE GENOMIC DNA]</scope>
    <source>
        <strain evidence="1 2">HTCC2506</strain>
    </source>
</reference>
<dbReference type="Proteomes" id="UP000004310">
    <property type="component" value="Unassembled WGS sequence"/>
</dbReference>
<sequence length="53" mass="5846">MKSPTVNQHWNTVINGARGNVLKLMSRKNIAETCIANHDASSTAQSVRPIVVW</sequence>
<protein>
    <submittedName>
        <fullName evidence="1">Uncharacterized protein</fullName>
    </submittedName>
</protein>
<organism evidence="1 2">
    <name type="scientific">Fulvimarina pelagi HTCC2506</name>
    <dbReference type="NCBI Taxonomy" id="314231"/>
    <lineage>
        <taxon>Bacteria</taxon>
        <taxon>Pseudomonadati</taxon>
        <taxon>Pseudomonadota</taxon>
        <taxon>Alphaproteobacteria</taxon>
        <taxon>Hyphomicrobiales</taxon>
        <taxon>Aurantimonadaceae</taxon>
        <taxon>Fulvimarina</taxon>
    </lineage>
</organism>
<name>Q0G1H0_9HYPH</name>